<dbReference type="InterPro" id="IPR036388">
    <property type="entry name" value="WH-like_DNA-bd_sf"/>
</dbReference>
<keyword evidence="4" id="KW-1185">Reference proteome</keyword>
<dbReference type="EMBL" id="PVNH01000002">
    <property type="protein sequence ID" value="PRX49984.1"/>
    <property type="molecule type" value="Genomic_DNA"/>
</dbReference>
<dbReference type="InterPro" id="IPR036390">
    <property type="entry name" value="WH_DNA-bd_sf"/>
</dbReference>
<evidence type="ECO:0000259" key="2">
    <source>
        <dbReference type="Pfam" id="PF03551"/>
    </source>
</evidence>
<organism evidence="3 4">
    <name type="scientific">Prauserella shujinwangii</name>
    <dbReference type="NCBI Taxonomy" id="1453103"/>
    <lineage>
        <taxon>Bacteria</taxon>
        <taxon>Bacillati</taxon>
        <taxon>Actinomycetota</taxon>
        <taxon>Actinomycetes</taxon>
        <taxon>Pseudonocardiales</taxon>
        <taxon>Pseudonocardiaceae</taxon>
        <taxon>Prauserella</taxon>
    </lineage>
</organism>
<protein>
    <submittedName>
        <fullName evidence="3">PadR family transcriptional regulator</fullName>
    </submittedName>
</protein>
<proteinExistence type="predicted"/>
<dbReference type="InterPro" id="IPR005149">
    <property type="entry name" value="Tscrpt_reg_PadR_N"/>
</dbReference>
<comment type="caution">
    <text evidence="3">The sequence shown here is derived from an EMBL/GenBank/DDBJ whole genome shotgun (WGS) entry which is preliminary data.</text>
</comment>
<dbReference type="PANTHER" id="PTHR33169">
    <property type="entry name" value="PADR-FAMILY TRANSCRIPTIONAL REGULATOR"/>
    <property type="match status" value="1"/>
</dbReference>
<feature type="region of interest" description="Disordered" evidence="1">
    <location>
        <begin position="185"/>
        <end position="204"/>
    </location>
</feature>
<sequence>MSATRLLVLGVVRMHGTAHGYQVRRELLSWSADRWAKVQPGSIYHALKKMADEGLLEQVEVAGAAKGPDRVAYRLTEQGHADFNLRLQRMLAEVNEGGDGYEFTAAVTFLPTLSRERAISLLGHRLTQLEGQYANAASLLEHGSGWGQPEHVNALYELWRLHVAADIEWTKDLIERLRAGEYVMGDDPDRSFGDPPDTAAPSPA</sequence>
<dbReference type="OrthoDB" id="8443918at2"/>
<name>A0A2T0M057_9PSEU</name>
<evidence type="ECO:0000256" key="1">
    <source>
        <dbReference type="SAM" id="MobiDB-lite"/>
    </source>
</evidence>
<feature type="domain" description="Transcription regulator PadR N-terminal" evidence="2">
    <location>
        <begin position="8"/>
        <end position="83"/>
    </location>
</feature>
<reference evidence="3 4" key="1">
    <citation type="submission" date="2018-03" db="EMBL/GenBank/DDBJ databases">
        <title>Genomic Encyclopedia of Type Strains, Phase III (KMG-III): the genomes of soil and plant-associated and newly described type strains.</title>
        <authorList>
            <person name="Whitman W."/>
        </authorList>
    </citation>
    <scope>NUCLEOTIDE SEQUENCE [LARGE SCALE GENOMIC DNA]</scope>
    <source>
        <strain evidence="3 4">CGMCC 4.7125</strain>
    </source>
</reference>
<dbReference type="PANTHER" id="PTHR33169:SF14">
    <property type="entry name" value="TRANSCRIPTIONAL REGULATOR RV3488"/>
    <property type="match status" value="1"/>
</dbReference>
<accession>A0A2T0M057</accession>
<dbReference type="SUPFAM" id="SSF46785">
    <property type="entry name" value="Winged helix' DNA-binding domain"/>
    <property type="match status" value="1"/>
</dbReference>
<evidence type="ECO:0000313" key="3">
    <source>
        <dbReference type="EMBL" id="PRX49984.1"/>
    </source>
</evidence>
<dbReference type="RefSeq" id="WP_106177120.1">
    <property type="nucleotide sequence ID" value="NZ_PVNH01000002.1"/>
</dbReference>
<dbReference type="InterPro" id="IPR052509">
    <property type="entry name" value="Metal_resp_DNA-bind_regulator"/>
</dbReference>
<evidence type="ECO:0000313" key="4">
    <source>
        <dbReference type="Proteomes" id="UP000238362"/>
    </source>
</evidence>
<dbReference type="Proteomes" id="UP000238362">
    <property type="component" value="Unassembled WGS sequence"/>
</dbReference>
<dbReference type="Gene3D" id="1.10.10.10">
    <property type="entry name" value="Winged helix-like DNA-binding domain superfamily/Winged helix DNA-binding domain"/>
    <property type="match status" value="1"/>
</dbReference>
<dbReference type="AlphaFoldDB" id="A0A2T0M057"/>
<gene>
    <name evidence="3" type="ORF">B0I33_102100</name>
</gene>
<dbReference type="Pfam" id="PF03551">
    <property type="entry name" value="PadR"/>
    <property type="match status" value="1"/>
</dbReference>